<keyword evidence="1" id="KW-1133">Transmembrane helix</keyword>
<reference evidence="2" key="2">
    <citation type="journal article" date="2015" name="Fish Shellfish Immunol.">
        <title>Early steps in the European eel (Anguilla anguilla)-Vibrio vulnificus interaction in the gills: Role of the RtxA13 toxin.</title>
        <authorList>
            <person name="Callol A."/>
            <person name="Pajuelo D."/>
            <person name="Ebbesson L."/>
            <person name="Teles M."/>
            <person name="MacKenzie S."/>
            <person name="Amaro C."/>
        </authorList>
    </citation>
    <scope>NUCLEOTIDE SEQUENCE</scope>
</reference>
<keyword evidence="1" id="KW-0812">Transmembrane</keyword>
<evidence type="ECO:0000256" key="1">
    <source>
        <dbReference type="SAM" id="Phobius"/>
    </source>
</evidence>
<feature type="transmembrane region" description="Helical" evidence="1">
    <location>
        <begin position="82"/>
        <end position="99"/>
    </location>
</feature>
<accession>A0A0E9X8K8</accession>
<dbReference type="AlphaFoldDB" id="A0A0E9X8K8"/>
<keyword evidence="1" id="KW-0472">Membrane</keyword>
<dbReference type="EMBL" id="GBXM01010382">
    <property type="protein sequence ID" value="JAH98195.1"/>
    <property type="molecule type" value="Transcribed_RNA"/>
</dbReference>
<protein>
    <submittedName>
        <fullName evidence="2">Uncharacterized protein</fullName>
    </submittedName>
</protein>
<organism evidence="2">
    <name type="scientific">Anguilla anguilla</name>
    <name type="common">European freshwater eel</name>
    <name type="synonym">Muraena anguilla</name>
    <dbReference type="NCBI Taxonomy" id="7936"/>
    <lineage>
        <taxon>Eukaryota</taxon>
        <taxon>Metazoa</taxon>
        <taxon>Chordata</taxon>
        <taxon>Craniata</taxon>
        <taxon>Vertebrata</taxon>
        <taxon>Euteleostomi</taxon>
        <taxon>Actinopterygii</taxon>
        <taxon>Neopterygii</taxon>
        <taxon>Teleostei</taxon>
        <taxon>Anguilliformes</taxon>
        <taxon>Anguillidae</taxon>
        <taxon>Anguilla</taxon>
    </lineage>
</organism>
<reference evidence="2" key="1">
    <citation type="submission" date="2014-11" db="EMBL/GenBank/DDBJ databases">
        <authorList>
            <person name="Amaro Gonzalez C."/>
        </authorList>
    </citation>
    <scope>NUCLEOTIDE SEQUENCE</scope>
</reference>
<name>A0A0E9X8K8_ANGAN</name>
<proteinExistence type="predicted"/>
<sequence length="140" mass="16181">MTAPSRAFLCKAEPQPVHSNPAPISKKIKQKKPWGMCAIHYSTWASSMLGQDEHENLCNRKDRTVALLNADQVIPRQSQLRVWRIIFFFFLLCSFQLMVNETPDNYRSGSETETTNTYDMEPIDLGSMLHTTLKMLHFFI</sequence>
<evidence type="ECO:0000313" key="2">
    <source>
        <dbReference type="EMBL" id="JAH98195.1"/>
    </source>
</evidence>